<dbReference type="PANTHER" id="PTHR35401">
    <property type="entry name" value="COPG FAMILY HELIX-TURN-HELIX PROTEIN-RELATED-RELATED"/>
    <property type="match status" value="1"/>
</dbReference>
<protein>
    <submittedName>
        <fullName evidence="3">DUF1778 domain-containing protein</fullName>
    </submittedName>
</protein>
<keyword evidence="1" id="KW-1277">Toxin-antitoxin system</keyword>
<dbReference type="PANTHER" id="PTHR35401:SF2">
    <property type="entry name" value="ABC-TYPE TRANSPORT SYSTEM"/>
    <property type="match status" value="1"/>
</dbReference>
<comment type="similarity">
    <text evidence="2">Belongs to the TacA antitoxin family.</text>
</comment>
<accession>A0ABV3SB65</accession>
<organism evidence="3 4">
    <name type="scientific">Spiribacter onubensis</name>
    <dbReference type="NCBI Taxonomy" id="3122420"/>
    <lineage>
        <taxon>Bacteria</taxon>
        <taxon>Pseudomonadati</taxon>
        <taxon>Pseudomonadota</taxon>
        <taxon>Gammaproteobacteria</taxon>
        <taxon>Chromatiales</taxon>
        <taxon>Ectothiorhodospiraceae</taxon>
        <taxon>Spiribacter</taxon>
    </lineage>
</organism>
<dbReference type="Proteomes" id="UP001556653">
    <property type="component" value="Unassembled WGS sequence"/>
</dbReference>
<sequence>MNSRHPNEKRSARLEFRAPPSLKADIHRAASLMGMEDTSYALSVLREHARSTIDSHERSHLSEADSKAFLAALDTPAEPTESLRGLFELHRSTRGDAD</sequence>
<gene>
    <name evidence="3" type="ORF">V6X64_10275</name>
</gene>
<reference evidence="3 4" key="1">
    <citation type="submission" date="2024-02" db="EMBL/GenBank/DDBJ databases">
        <title>New especies of Spiribacter isolated from saline water.</title>
        <authorList>
            <person name="Leon M.J."/>
            <person name="De La Haba R."/>
            <person name="Sanchez-Porro C."/>
            <person name="Ventosa A."/>
        </authorList>
    </citation>
    <scope>NUCLEOTIDE SEQUENCE [LARGE SCALE GENOMIC DNA]</scope>
    <source>
        <strain evidence="4">ag22IC4-227</strain>
    </source>
</reference>
<name>A0ABV3SB65_9GAMM</name>
<keyword evidence="4" id="KW-1185">Reference proteome</keyword>
<dbReference type="Pfam" id="PF08681">
    <property type="entry name" value="TacA1"/>
    <property type="match status" value="1"/>
</dbReference>
<dbReference type="InterPro" id="IPR014795">
    <property type="entry name" value="TacA_1-like"/>
</dbReference>
<dbReference type="RefSeq" id="WP_367968050.1">
    <property type="nucleotide sequence ID" value="NZ_JBAKFJ010000002.1"/>
</dbReference>
<comment type="caution">
    <text evidence="3">The sequence shown here is derived from an EMBL/GenBank/DDBJ whole genome shotgun (WGS) entry which is preliminary data.</text>
</comment>
<proteinExistence type="inferred from homology"/>
<dbReference type="SUPFAM" id="SSF47598">
    <property type="entry name" value="Ribbon-helix-helix"/>
    <property type="match status" value="1"/>
</dbReference>
<dbReference type="InterPro" id="IPR010985">
    <property type="entry name" value="Ribbon_hlx_hlx"/>
</dbReference>
<dbReference type="EMBL" id="JBAKFJ010000002">
    <property type="protein sequence ID" value="MEX0387371.1"/>
    <property type="molecule type" value="Genomic_DNA"/>
</dbReference>
<evidence type="ECO:0000256" key="2">
    <source>
        <dbReference type="ARBA" id="ARBA00049988"/>
    </source>
</evidence>
<evidence type="ECO:0000256" key="1">
    <source>
        <dbReference type="ARBA" id="ARBA00022649"/>
    </source>
</evidence>
<evidence type="ECO:0000313" key="4">
    <source>
        <dbReference type="Proteomes" id="UP001556653"/>
    </source>
</evidence>
<dbReference type="Gene3D" id="1.20.5.780">
    <property type="entry name" value="Single helix bin"/>
    <property type="match status" value="1"/>
</dbReference>
<evidence type="ECO:0000313" key="3">
    <source>
        <dbReference type="EMBL" id="MEX0387371.1"/>
    </source>
</evidence>